<evidence type="ECO:0000313" key="6">
    <source>
        <dbReference type="EMBL" id="MEA5606655.1"/>
    </source>
</evidence>
<dbReference type="PROSITE" id="PS00092">
    <property type="entry name" value="N6_MTASE"/>
    <property type="match status" value="1"/>
</dbReference>
<dbReference type="EMBL" id="JAYGHK010000003">
    <property type="protein sequence ID" value="MEA5606655.1"/>
    <property type="molecule type" value="Genomic_DNA"/>
</dbReference>
<keyword evidence="2 6" id="KW-0489">Methyltransferase</keyword>
<dbReference type="InterPro" id="IPR029063">
    <property type="entry name" value="SAM-dependent_MTases_sf"/>
</dbReference>
<keyword evidence="7" id="KW-1185">Reference proteome</keyword>
<dbReference type="RefSeq" id="WP_006196508.1">
    <property type="nucleotide sequence ID" value="NZ_JAYGHK010000003.1"/>
</dbReference>
<evidence type="ECO:0000259" key="5">
    <source>
        <dbReference type="Pfam" id="PF01555"/>
    </source>
</evidence>
<feature type="domain" description="DNA methylase N-4/N-6" evidence="5">
    <location>
        <begin position="116"/>
        <end position="451"/>
    </location>
</feature>
<organism evidence="6 7">
    <name type="scientific">Nodularia spumigena UHCC 0060</name>
    <dbReference type="NCBI Taxonomy" id="3110300"/>
    <lineage>
        <taxon>Bacteria</taxon>
        <taxon>Bacillati</taxon>
        <taxon>Cyanobacteriota</taxon>
        <taxon>Cyanophyceae</taxon>
        <taxon>Nostocales</taxon>
        <taxon>Nodulariaceae</taxon>
        <taxon>Nodularia</taxon>
    </lineage>
</organism>
<dbReference type="InterPro" id="IPR002052">
    <property type="entry name" value="DNA_methylase_N6_adenine_CS"/>
</dbReference>
<accession>A0ABU5UNF3</accession>
<evidence type="ECO:0000256" key="1">
    <source>
        <dbReference type="ARBA" id="ARBA00006594"/>
    </source>
</evidence>
<dbReference type="Pfam" id="PF01555">
    <property type="entry name" value="N6_N4_Mtase"/>
    <property type="match status" value="1"/>
</dbReference>
<reference evidence="6 7" key="1">
    <citation type="submission" date="2023-12" db="EMBL/GenBank/DDBJ databases">
        <title>Baltic Sea Cyanobacteria.</title>
        <authorList>
            <person name="Delbaje E."/>
            <person name="Fewer D.P."/>
            <person name="Shishido T.K."/>
        </authorList>
    </citation>
    <scope>NUCLEOTIDE SEQUENCE [LARGE SCALE GENOMIC DNA]</scope>
    <source>
        <strain evidence="6 7">UHCC 0060</strain>
    </source>
</reference>
<comment type="similarity">
    <text evidence="1">Belongs to the N(4)/N(6)-methyltransferase family.</text>
</comment>
<dbReference type="SUPFAM" id="SSF53335">
    <property type="entry name" value="S-adenosyl-L-methionine-dependent methyltransferases"/>
    <property type="match status" value="1"/>
</dbReference>
<name>A0ABU5UNF3_NODSP</name>
<dbReference type="InterPro" id="IPR002941">
    <property type="entry name" value="DNA_methylase_N4/N6"/>
</dbReference>
<dbReference type="PIRSF" id="PIRSF015855">
    <property type="entry name" value="TypeIII_Mtase_mKpnI"/>
    <property type="match status" value="1"/>
</dbReference>
<proteinExistence type="inferred from homology"/>
<evidence type="ECO:0000256" key="4">
    <source>
        <dbReference type="ARBA" id="ARBA00022691"/>
    </source>
</evidence>
<keyword evidence="3 6" id="KW-0808">Transferase</keyword>
<dbReference type="PRINTS" id="PR00506">
    <property type="entry name" value="D21N6MTFRASE"/>
</dbReference>
<dbReference type="EC" id="2.1.1.-" evidence="6"/>
<keyword evidence="4" id="KW-0949">S-adenosyl-L-methionine</keyword>
<evidence type="ECO:0000256" key="3">
    <source>
        <dbReference type="ARBA" id="ARBA00022679"/>
    </source>
</evidence>
<dbReference type="GO" id="GO:0008168">
    <property type="term" value="F:methyltransferase activity"/>
    <property type="evidence" value="ECO:0007669"/>
    <property type="project" value="UniProtKB-KW"/>
</dbReference>
<dbReference type="Proteomes" id="UP001303285">
    <property type="component" value="Unassembled WGS sequence"/>
</dbReference>
<evidence type="ECO:0000313" key="7">
    <source>
        <dbReference type="Proteomes" id="UP001303285"/>
    </source>
</evidence>
<evidence type="ECO:0000256" key="2">
    <source>
        <dbReference type="ARBA" id="ARBA00022603"/>
    </source>
</evidence>
<dbReference type="InterPro" id="IPR002295">
    <property type="entry name" value="N4/N6-MTase_EcoPI_Mod-like"/>
</dbReference>
<gene>
    <name evidence="6" type="ORF">VB695_00875</name>
</gene>
<comment type="caution">
    <text evidence="6">The sequence shown here is derived from an EMBL/GenBank/DDBJ whole genome shotgun (WGS) entry which is preliminary data.</text>
</comment>
<sequence length="633" mass="73553">MNRKDVEKVEITSGDIKAEQIEQLKAIFPEVFTEDNIDFAKLKATLGEIIDDRPERYSFTWAGKREAIQMLQTPSRATLKPDRNESVDFDHTQNLFIEGDNLEVLKLLRNSYSGQVKMIYIDPPYNTGNDFIYPDNYTDTLDNYLELTGQKDSEGNLQTSNPETSGRYHSAWLSMMYPRLFLARQLLKEDGVIFVSIDDHEVHNLRLLMNEIFGEENFVACVCWQKKYAPANDTVDFSATHDFILVYSKQRQFLDSGKPIALIGRMERTEEQNKLYKNPDNDPRGLWKASDYLCNKSAEQRPNLYYPIIHPKTEEEIWPSRTAVWRYSKARHQQNVQDNRVWWGLNQENKVPAYKRFLSEVGGIISDTWWQHKDVGHNDEAKKQIKSLFPEASQSFDTPKPTRLIKRIVELSTNTDSTDIILDFFAGSATTAQAVLELNHEDTGDRRFILIQLPQKTYNPQFTTISDISKERIRRSIQKIKNSANGKLPLQNRETPEDLGFKVLKLSKSNYRQSEELPSDTEPEQYIEQLELFNDPLVDGWELENVIYEVMLKQGYSLTSRIEQVTEIESATIYKVTDEDKRQHFYISLDNQFHFETARTLKLTKNDLLICRDMAIDDTTAANLVLQCRLKTI</sequence>
<dbReference type="Gene3D" id="3.40.50.150">
    <property type="entry name" value="Vaccinia Virus protein VP39"/>
    <property type="match status" value="1"/>
</dbReference>
<dbReference type="GO" id="GO:0032259">
    <property type="term" value="P:methylation"/>
    <property type="evidence" value="ECO:0007669"/>
    <property type="project" value="UniProtKB-KW"/>
</dbReference>
<protein>
    <submittedName>
        <fullName evidence="6">Site-specific DNA-methyltransferase</fullName>
        <ecNumber evidence="6">2.1.1.-</ecNumber>
    </submittedName>
</protein>